<keyword evidence="3" id="KW-1185">Reference proteome</keyword>
<accession>A0A087SQ27</accession>
<evidence type="ECO:0000313" key="2">
    <source>
        <dbReference type="EMBL" id="KFM27831.1"/>
    </source>
</evidence>
<gene>
    <name evidence="2" type="ORF">F751_5396</name>
</gene>
<evidence type="ECO:0000313" key="3">
    <source>
        <dbReference type="Proteomes" id="UP000028924"/>
    </source>
</evidence>
<dbReference type="Proteomes" id="UP000028924">
    <property type="component" value="Unassembled WGS sequence"/>
</dbReference>
<dbReference type="EMBL" id="KL662157">
    <property type="protein sequence ID" value="KFM27831.1"/>
    <property type="molecule type" value="Genomic_DNA"/>
</dbReference>
<evidence type="ECO:0000256" key="1">
    <source>
        <dbReference type="SAM" id="MobiDB-lite"/>
    </source>
</evidence>
<dbReference type="KEGG" id="apro:F751_5396"/>
<dbReference type="RefSeq" id="XP_011400820.1">
    <property type="nucleotide sequence ID" value="XM_011402518.1"/>
</dbReference>
<sequence>MTSGQVWRSIAGNSTILLRGSQPAPPLSVRSSAAQRQEATQAPRWIMGPSGPRARPATRAATLPRNLTT</sequence>
<protein>
    <submittedName>
        <fullName evidence="2">Uncharacterized protein</fullName>
    </submittedName>
</protein>
<dbReference type="GeneID" id="23616787"/>
<proteinExistence type="predicted"/>
<organism evidence="2 3">
    <name type="scientific">Auxenochlorella protothecoides</name>
    <name type="common">Green microalga</name>
    <name type="synonym">Chlorella protothecoides</name>
    <dbReference type="NCBI Taxonomy" id="3075"/>
    <lineage>
        <taxon>Eukaryota</taxon>
        <taxon>Viridiplantae</taxon>
        <taxon>Chlorophyta</taxon>
        <taxon>core chlorophytes</taxon>
        <taxon>Trebouxiophyceae</taxon>
        <taxon>Chlorellales</taxon>
        <taxon>Chlorellaceae</taxon>
        <taxon>Auxenochlorella</taxon>
    </lineage>
</organism>
<reference evidence="2 3" key="1">
    <citation type="journal article" date="2014" name="BMC Genomics">
        <title>Oil accumulation mechanisms of the oleaginous microalga Chlorella protothecoides revealed through its genome, transcriptomes, and proteomes.</title>
        <authorList>
            <person name="Gao C."/>
            <person name="Wang Y."/>
            <person name="Shen Y."/>
            <person name="Yan D."/>
            <person name="He X."/>
            <person name="Dai J."/>
            <person name="Wu Q."/>
        </authorList>
    </citation>
    <scope>NUCLEOTIDE SEQUENCE [LARGE SCALE GENOMIC DNA]</scope>
    <source>
        <strain evidence="2 3">0710</strain>
    </source>
</reference>
<feature type="compositionally biased region" description="Polar residues" evidence="1">
    <location>
        <begin position="29"/>
        <end position="40"/>
    </location>
</feature>
<feature type="region of interest" description="Disordered" evidence="1">
    <location>
        <begin position="13"/>
        <end position="69"/>
    </location>
</feature>
<feature type="compositionally biased region" description="Low complexity" evidence="1">
    <location>
        <begin position="52"/>
        <end position="69"/>
    </location>
</feature>
<dbReference type="AlphaFoldDB" id="A0A087SQ27"/>
<name>A0A087SQ27_AUXPR</name>